<dbReference type="Gene3D" id="3.30.70.270">
    <property type="match status" value="1"/>
</dbReference>
<evidence type="ECO:0000256" key="1">
    <source>
        <dbReference type="ARBA" id="ARBA00051114"/>
    </source>
</evidence>
<keyword evidence="5" id="KW-1185">Reference proteome</keyword>
<dbReference type="Pfam" id="PF12860">
    <property type="entry name" value="PAS_7"/>
    <property type="match status" value="2"/>
</dbReference>
<evidence type="ECO:0000259" key="3">
    <source>
        <dbReference type="PROSITE" id="PS50887"/>
    </source>
</evidence>
<dbReference type="InterPro" id="IPR052155">
    <property type="entry name" value="Biofilm_reg_signaling"/>
</dbReference>
<keyword evidence="4" id="KW-0614">Plasmid</keyword>
<dbReference type="PANTHER" id="PTHR44757:SF2">
    <property type="entry name" value="BIOFILM ARCHITECTURE MAINTENANCE PROTEIN MBAA"/>
    <property type="match status" value="1"/>
</dbReference>
<dbReference type="FunFam" id="3.20.20.450:FF:000001">
    <property type="entry name" value="Cyclic di-GMP phosphodiesterase yahA"/>
    <property type="match status" value="1"/>
</dbReference>
<dbReference type="eggNOG" id="COG5001">
    <property type="taxonomic scope" value="Bacteria"/>
</dbReference>
<proteinExistence type="predicted"/>
<evidence type="ECO:0000259" key="2">
    <source>
        <dbReference type="PROSITE" id="PS50883"/>
    </source>
</evidence>
<dbReference type="PANTHER" id="PTHR44757">
    <property type="entry name" value="DIGUANYLATE CYCLASE DGCP"/>
    <property type="match status" value="1"/>
</dbReference>
<feature type="domain" description="GGDEF" evidence="3">
    <location>
        <begin position="271"/>
        <end position="404"/>
    </location>
</feature>
<dbReference type="SUPFAM" id="SSF55073">
    <property type="entry name" value="Nucleotide cyclase"/>
    <property type="match status" value="1"/>
</dbReference>
<feature type="domain" description="EAL" evidence="2">
    <location>
        <begin position="413"/>
        <end position="663"/>
    </location>
</feature>
<dbReference type="GeneID" id="24260998"/>
<dbReference type="OrthoDB" id="9814202at2"/>
<dbReference type="InterPro" id="IPR029787">
    <property type="entry name" value="Nucleotide_cyclase"/>
</dbReference>
<dbReference type="InterPro" id="IPR043128">
    <property type="entry name" value="Rev_trsase/Diguanyl_cyclase"/>
</dbReference>
<reference evidence="5" key="1">
    <citation type="journal article" date="2014" name="BMC Genomics">
        <title>Genome sequencing of two Neorhizobium galegae strains reveals a noeT gene responsible for the unusual acetylation of the nodulation factors.</title>
        <authorList>
            <person name="Osterman J."/>
            <person name="Marsh J."/>
            <person name="Laine P.K."/>
            <person name="Zeng Z."/>
            <person name="Alatalo E."/>
            <person name="Sullivan J.T."/>
            <person name="Young J.P."/>
            <person name="Thomas-Oates J."/>
            <person name="Paulin L."/>
            <person name="Lindstrom K."/>
        </authorList>
    </citation>
    <scope>NUCLEOTIDE SEQUENCE [LARGE SCALE GENOMIC DNA]</scope>
    <source>
        <strain evidence="5">HAMBI 540</strain>
    </source>
</reference>
<accession>A0A068SZQ8</accession>
<dbReference type="KEGG" id="ngg:RG540_PA10110"/>
<dbReference type="CDD" id="cd01948">
    <property type="entry name" value="EAL"/>
    <property type="match status" value="1"/>
</dbReference>
<dbReference type="NCBIfam" id="TIGR00254">
    <property type="entry name" value="GGDEF"/>
    <property type="match status" value="1"/>
</dbReference>
<evidence type="ECO:0000313" key="4">
    <source>
        <dbReference type="EMBL" id="CDN51687.1"/>
    </source>
</evidence>
<organism evidence="4 5">
    <name type="scientific">Neorhizobium galegae bv. orientalis str. HAMBI 540</name>
    <dbReference type="NCBI Taxonomy" id="1028800"/>
    <lineage>
        <taxon>Bacteria</taxon>
        <taxon>Pseudomonadati</taxon>
        <taxon>Pseudomonadota</taxon>
        <taxon>Alphaproteobacteria</taxon>
        <taxon>Hyphomicrobiales</taxon>
        <taxon>Rhizobiaceae</taxon>
        <taxon>Rhizobium/Agrobacterium group</taxon>
        <taxon>Neorhizobium</taxon>
    </lineage>
</organism>
<dbReference type="Gene3D" id="3.20.20.450">
    <property type="entry name" value="EAL domain"/>
    <property type="match status" value="1"/>
</dbReference>
<dbReference type="PROSITE" id="PS50883">
    <property type="entry name" value="EAL"/>
    <property type="match status" value="1"/>
</dbReference>
<dbReference type="Pfam" id="PF00990">
    <property type="entry name" value="GGDEF"/>
    <property type="match status" value="1"/>
</dbReference>
<protein>
    <submittedName>
        <fullName evidence="4">Putative diguanylate cyclase (GGDEF)/phosphodiesterase (EAL)</fullName>
    </submittedName>
</protein>
<sequence>MLTPFEVIFANIAQGIALLDSDLRVLVVNNRLSQLLQIPELTMGMDAKAIAEQMPAHTQARLWLTHLVTEQKSLQQEIEVGNGLLSLTSTPVSEGHWLIQCKDISAHAAIKKELSEQTNLFDTTLANMPHGLCMFDADKNLMLCNAAYSRLYSLPEQLTRPGTPLQQILDHRVTVGNAPAHRETYFDVVAEAALKRAVASQNISLMDGRVIKISHSPMENGGYVAAHEDVTDAVRADEQIKYMAGHDPLTGLPNRTLLREKIDRELAVSGKTSSLLCLDLDRFKEVNDSLGHAVGDLLLKAVADRLTDCLRDGDSIARLGGDEFVIFQTDVQSRDQASSLAQRIIDVVDKAFIIDGKSVRIGVSIGISMAPDDGDMGDSLLRHADTALYKAKAMGRGTFCFFETVMDADRQARRDLETVLQQALESNQFELYYQPQVDTITEQVVGFEALLRWHHPERGLVSPVEFIPLAEETGMIVPIGEWVLRQACKDAASWPADIGVAVNLSPLQFKSQTLAHTVVSALGDAGLPASRLELEITESVLLTDNDTALATLHHIRSLGVRIAMDDFGTGYSSLSYLRLFPFDKIKIDQSFIRELGNSKDCAAIVKAVVDLGASLGITTTAEGVETSDQLNRVREQGCSEIQGYLFGKPLPISSVHELLKRHSPEAA</sequence>
<comment type="catalytic activity">
    <reaction evidence="1">
        <text>3',3'-c-di-GMP + H2O = 5'-phosphoguanylyl(3'-&gt;5')guanosine + H(+)</text>
        <dbReference type="Rhea" id="RHEA:24902"/>
        <dbReference type="ChEBI" id="CHEBI:15377"/>
        <dbReference type="ChEBI" id="CHEBI:15378"/>
        <dbReference type="ChEBI" id="CHEBI:58754"/>
        <dbReference type="ChEBI" id="CHEBI:58805"/>
        <dbReference type="EC" id="3.1.4.52"/>
    </reaction>
    <physiologicalReaction direction="left-to-right" evidence="1">
        <dbReference type="Rhea" id="RHEA:24903"/>
    </physiologicalReaction>
</comment>
<dbReference type="RefSeq" id="WP_046601888.1">
    <property type="nucleotide sequence ID" value="NZ_HG938354.1"/>
</dbReference>
<gene>
    <name evidence="4" type="ORF">RG540_PA10110</name>
</gene>
<dbReference type="FunFam" id="3.30.70.270:FF:000001">
    <property type="entry name" value="Diguanylate cyclase domain protein"/>
    <property type="match status" value="1"/>
</dbReference>
<dbReference type="EMBL" id="HG938354">
    <property type="protein sequence ID" value="CDN51687.1"/>
    <property type="molecule type" value="Genomic_DNA"/>
</dbReference>
<dbReference type="GO" id="GO:0071111">
    <property type="term" value="F:cyclic-guanylate-specific phosphodiesterase activity"/>
    <property type="evidence" value="ECO:0007669"/>
    <property type="project" value="UniProtKB-EC"/>
</dbReference>
<dbReference type="SUPFAM" id="SSF55785">
    <property type="entry name" value="PYP-like sensor domain (PAS domain)"/>
    <property type="match status" value="1"/>
</dbReference>
<dbReference type="GO" id="GO:0071732">
    <property type="term" value="P:cellular response to nitric oxide"/>
    <property type="evidence" value="ECO:0007669"/>
    <property type="project" value="UniProtKB-ARBA"/>
</dbReference>
<dbReference type="PROSITE" id="PS50887">
    <property type="entry name" value="GGDEF"/>
    <property type="match status" value="1"/>
</dbReference>
<dbReference type="Gene3D" id="3.30.450.20">
    <property type="entry name" value="PAS domain"/>
    <property type="match status" value="2"/>
</dbReference>
<dbReference type="Proteomes" id="UP000028181">
    <property type="component" value="Plasmid pHAMBI540a"/>
</dbReference>
<evidence type="ECO:0000313" key="5">
    <source>
        <dbReference type="Proteomes" id="UP000028181"/>
    </source>
</evidence>
<dbReference type="Pfam" id="PF00563">
    <property type="entry name" value="EAL"/>
    <property type="match status" value="1"/>
</dbReference>
<dbReference type="SMART" id="SM00267">
    <property type="entry name" value="GGDEF"/>
    <property type="match status" value="1"/>
</dbReference>
<dbReference type="InterPro" id="IPR000160">
    <property type="entry name" value="GGDEF_dom"/>
</dbReference>
<dbReference type="SUPFAM" id="SSF141868">
    <property type="entry name" value="EAL domain-like"/>
    <property type="match status" value="1"/>
</dbReference>
<dbReference type="AlphaFoldDB" id="A0A068SZQ8"/>
<dbReference type="SMART" id="SM00052">
    <property type="entry name" value="EAL"/>
    <property type="match status" value="1"/>
</dbReference>
<dbReference type="HOGENOM" id="CLU_000445_70_49_5"/>
<dbReference type="InterPro" id="IPR035965">
    <property type="entry name" value="PAS-like_dom_sf"/>
</dbReference>
<dbReference type="PATRIC" id="fig|1028800.3.peg.5645"/>
<geneLocation type="plasmid" evidence="5">
    <name>II</name>
</geneLocation>
<name>A0A068SZQ8_NEOGA</name>
<dbReference type="CDD" id="cd01949">
    <property type="entry name" value="GGDEF"/>
    <property type="match status" value="1"/>
</dbReference>
<dbReference type="InterPro" id="IPR001633">
    <property type="entry name" value="EAL_dom"/>
</dbReference>
<dbReference type="InterPro" id="IPR035919">
    <property type="entry name" value="EAL_sf"/>
</dbReference>